<feature type="transmembrane region" description="Helical" evidence="5">
    <location>
        <begin position="198"/>
        <end position="220"/>
    </location>
</feature>
<evidence type="ECO:0000256" key="4">
    <source>
        <dbReference type="ARBA" id="ARBA00023136"/>
    </source>
</evidence>
<feature type="transmembrane region" description="Helical" evidence="5">
    <location>
        <begin position="138"/>
        <end position="155"/>
    </location>
</feature>
<gene>
    <name evidence="6" type="ORF">TCAL_04103</name>
</gene>
<feature type="transmembrane region" description="Helical" evidence="5">
    <location>
        <begin position="325"/>
        <end position="343"/>
    </location>
</feature>
<name>A0A553NVZ1_TIGCA</name>
<dbReference type="PANTHER" id="PTHR12778:SF9">
    <property type="entry name" value="ACETYL-COENZYME A TRANSPORTER 1"/>
    <property type="match status" value="1"/>
</dbReference>
<accession>A0A553NVZ1</accession>
<dbReference type="AlphaFoldDB" id="A0A553NVZ1"/>
<dbReference type="SUPFAM" id="SSF103473">
    <property type="entry name" value="MFS general substrate transporter"/>
    <property type="match status" value="1"/>
</dbReference>
<comment type="subcellular location">
    <subcellularLocation>
        <location evidence="1">Membrane</location>
        <topology evidence="1">Multi-pass membrane protein</topology>
    </subcellularLocation>
</comment>
<sequence length="540" mass="60278">MRGESRFLDQKASIMPVSLRGRKVEDEGVVPLINENDSRHQSPDKMGQSEYQEKKGIKGDELNVAVLLFLYVLQGIPLGLAAAIPLLLTNRHVSYKDQAQFSFAYWPFSIKLLWAPIVDSCFISSFGRRKTWLVPVQYLIGITMLLLSANVDFYLGEHDQSPNIVALTGMFFFLNFLAATQDIAVDGWALTMLQRHNVGYASTCNSVGQTAGYFLGYVFYIGLESYGLVTLSGFLFFWGIVFLCATTLVAIFKHEVTDKTKLTSAEENHPDLGVVETYTLLWKIIKLPLMPFMILVLLTSKMGFSAADSVTSLKLIEQGVPKDKLAMLAVPMIPLQILLPLVISRYTVGSKPMNVYLMAIVPRLILGLIFAGLVYVTPMFMLGNGQFPLYYYGMIVCIYSVHQIFANCMFVSIMAFFARVSDPAVGGTYMTMLNTLTNLGGNWPATLALWAVDSITVKECQGGDREKIAPSNVCDGAVQTDLCEDFGGTCVVLTEGYYIESVACFFLGLLWLLWGWRTIKWLQDANLDEWRVVETKKQKV</sequence>
<keyword evidence="7" id="KW-1185">Reference proteome</keyword>
<feature type="transmembrane region" description="Helical" evidence="5">
    <location>
        <begin position="161"/>
        <end position="178"/>
    </location>
</feature>
<evidence type="ECO:0000313" key="7">
    <source>
        <dbReference type="Proteomes" id="UP000318571"/>
    </source>
</evidence>
<feature type="transmembrane region" description="Helical" evidence="5">
    <location>
        <begin position="287"/>
        <end position="305"/>
    </location>
</feature>
<evidence type="ECO:0008006" key="8">
    <source>
        <dbReference type="Google" id="ProtNLM"/>
    </source>
</evidence>
<feature type="transmembrane region" description="Helical" evidence="5">
    <location>
        <begin position="64"/>
        <end position="88"/>
    </location>
</feature>
<dbReference type="OMA" id="RRKSWIM"/>
<feature type="transmembrane region" description="Helical" evidence="5">
    <location>
        <begin position="355"/>
        <end position="377"/>
    </location>
</feature>
<keyword evidence="3 5" id="KW-1133">Transmembrane helix</keyword>
<dbReference type="Pfam" id="PF13000">
    <property type="entry name" value="Acatn"/>
    <property type="match status" value="1"/>
</dbReference>
<evidence type="ECO:0000256" key="3">
    <source>
        <dbReference type="ARBA" id="ARBA00022989"/>
    </source>
</evidence>
<feature type="transmembrane region" description="Helical" evidence="5">
    <location>
        <begin position="108"/>
        <end position="126"/>
    </location>
</feature>
<dbReference type="EMBL" id="VCGU01000010">
    <property type="protein sequence ID" value="TRY69596.1"/>
    <property type="molecule type" value="Genomic_DNA"/>
</dbReference>
<keyword evidence="4 5" id="KW-0472">Membrane</keyword>
<proteinExistence type="predicted"/>
<dbReference type="InterPro" id="IPR004752">
    <property type="entry name" value="AmpG_permease/AT-1"/>
</dbReference>
<dbReference type="InterPro" id="IPR036259">
    <property type="entry name" value="MFS_trans_sf"/>
</dbReference>
<dbReference type="Proteomes" id="UP000318571">
    <property type="component" value="Chromosome 1"/>
</dbReference>
<comment type="caution">
    <text evidence="6">The sequence shown here is derived from an EMBL/GenBank/DDBJ whole genome shotgun (WGS) entry which is preliminary data.</text>
</comment>
<reference evidence="6 7" key="1">
    <citation type="journal article" date="2018" name="Nat. Ecol. Evol.">
        <title>Genomic signatures of mitonuclear coevolution across populations of Tigriopus californicus.</title>
        <authorList>
            <person name="Barreto F.S."/>
            <person name="Watson E.T."/>
            <person name="Lima T.G."/>
            <person name="Willett C.S."/>
            <person name="Edmands S."/>
            <person name="Li W."/>
            <person name="Burton R.S."/>
        </authorList>
    </citation>
    <scope>NUCLEOTIDE SEQUENCE [LARGE SCALE GENOMIC DNA]</scope>
    <source>
        <strain evidence="6 7">San Diego</strain>
    </source>
</reference>
<evidence type="ECO:0000256" key="5">
    <source>
        <dbReference type="SAM" id="Phobius"/>
    </source>
</evidence>
<dbReference type="GO" id="GO:0035348">
    <property type="term" value="P:acetyl-CoA transmembrane transport"/>
    <property type="evidence" value="ECO:0007669"/>
    <property type="project" value="InterPro"/>
</dbReference>
<organism evidence="6 7">
    <name type="scientific">Tigriopus californicus</name>
    <name type="common">Marine copepod</name>
    <dbReference type="NCBI Taxonomy" id="6832"/>
    <lineage>
        <taxon>Eukaryota</taxon>
        <taxon>Metazoa</taxon>
        <taxon>Ecdysozoa</taxon>
        <taxon>Arthropoda</taxon>
        <taxon>Crustacea</taxon>
        <taxon>Multicrustacea</taxon>
        <taxon>Hexanauplia</taxon>
        <taxon>Copepoda</taxon>
        <taxon>Harpacticoida</taxon>
        <taxon>Harpacticidae</taxon>
        <taxon>Tigriopus</taxon>
    </lineage>
</organism>
<feature type="transmembrane region" description="Helical" evidence="5">
    <location>
        <begin position="497"/>
        <end position="516"/>
    </location>
</feature>
<feature type="transmembrane region" description="Helical" evidence="5">
    <location>
        <begin position="389"/>
        <end position="417"/>
    </location>
</feature>
<dbReference type="STRING" id="6832.A0A553NVZ1"/>
<dbReference type="PANTHER" id="PTHR12778">
    <property type="entry name" value="SOLUTE CARRIER FAMILY 33 ACETYL-COA TRANSPORTER -RELATED"/>
    <property type="match status" value="1"/>
</dbReference>
<dbReference type="InterPro" id="IPR024371">
    <property type="entry name" value="AcetylCoA_trans_1-like"/>
</dbReference>
<keyword evidence="2 5" id="KW-0812">Transmembrane</keyword>
<evidence type="ECO:0000256" key="1">
    <source>
        <dbReference type="ARBA" id="ARBA00004141"/>
    </source>
</evidence>
<dbReference type="GO" id="GO:0008521">
    <property type="term" value="F:acetyl-CoA transmembrane transporter activity"/>
    <property type="evidence" value="ECO:0007669"/>
    <property type="project" value="InterPro"/>
</dbReference>
<feature type="transmembrane region" description="Helical" evidence="5">
    <location>
        <begin position="226"/>
        <end position="252"/>
    </location>
</feature>
<dbReference type="GO" id="GO:0016020">
    <property type="term" value="C:membrane"/>
    <property type="evidence" value="ECO:0007669"/>
    <property type="project" value="UniProtKB-SubCell"/>
</dbReference>
<protein>
    <recommendedName>
        <fullName evidence="8">Major facilitator superfamily (MFS) profile domain-containing protein</fullName>
    </recommendedName>
</protein>
<dbReference type="Gene3D" id="1.20.1250.20">
    <property type="entry name" value="MFS general substrate transporter like domains"/>
    <property type="match status" value="1"/>
</dbReference>
<evidence type="ECO:0000256" key="2">
    <source>
        <dbReference type="ARBA" id="ARBA00022692"/>
    </source>
</evidence>
<evidence type="ECO:0000313" key="6">
    <source>
        <dbReference type="EMBL" id="TRY69596.1"/>
    </source>
</evidence>